<comment type="subunit">
    <text evidence="1 6">Monomer and homodimer.</text>
</comment>
<organism evidence="8 10">
    <name type="scientific">Priapulus caudatus</name>
    <name type="common">Priapulid worm</name>
    <dbReference type="NCBI Taxonomy" id="37621"/>
    <lineage>
        <taxon>Eukaryota</taxon>
        <taxon>Metazoa</taxon>
        <taxon>Ecdysozoa</taxon>
        <taxon>Scalidophora</taxon>
        <taxon>Priapulida</taxon>
        <taxon>Priapulimorpha</taxon>
        <taxon>Priapulimorphida</taxon>
        <taxon>Priapulidae</taxon>
        <taxon>Priapulus</taxon>
    </lineage>
</organism>
<keyword evidence="4 6" id="KW-0326">Glycosidase</keyword>
<dbReference type="InterPro" id="IPR007710">
    <property type="entry name" value="Nucleoside_deoxyribTrfase"/>
</dbReference>
<evidence type="ECO:0000313" key="9">
    <source>
        <dbReference type="RefSeq" id="XP_014670069.1"/>
    </source>
</evidence>
<comment type="catalytic activity">
    <reaction evidence="6">
        <text>a purine 2'-deoxyribonucleoside 5'-phosphate + H2O = a purine nucleobase + 2-deoxy-D-ribose 5-phosphate</text>
        <dbReference type="Rhea" id="RHEA:51132"/>
        <dbReference type="ChEBI" id="CHEBI:15377"/>
        <dbReference type="ChEBI" id="CHEBI:26386"/>
        <dbReference type="ChEBI" id="CHEBI:62877"/>
        <dbReference type="ChEBI" id="CHEBI:142198"/>
    </reaction>
</comment>
<gene>
    <name evidence="9 10" type="primary">LOC106811061</name>
</gene>
<keyword evidence="2 6" id="KW-0378">Hydrolase</keyword>
<dbReference type="Pfam" id="PF05014">
    <property type="entry name" value="Nuc_deoxyrib_tr"/>
    <property type="match status" value="1"/>
</dbReference>
<comment type="subcellular location">
    <subcellularLocation>
        <location evidence="6">Cytoplasm</location>
    </subcellularLocation>
    <subcellularLocation>
        <location evidence="6">Nucleus</location>
    </subcellularLocation>
</comment>
<feature type="compositionally biased region" description="Acidic residues" evidence="7">
    <location>
        <begin position="144"/>
        <end position="178"/>
    </location>
</feature>
<evidence type="ECO:0000256" key="4">
    <source>
        <dbReference type="ARBA" id="ARBA00023295"/>
    </source>
</evidence>
<evidence type="ECO:0000256" key="3">
    <source>
        <dbReference type="ARBA" id="ARBA00023080"/>
    </source>
</evidence>
<feature type="binding site" evidence="6">
    <location>
        <begin position="107"/>
        <end position="109"/>
    </location>
    <ligand>
        <name>substrate</name>
        <note>ligand shared between homodimeric partners</note>
    </ligand>
</feature>
<evidence type="ECO:0000256" key="2">
    <source>
        <dbReference type="ARBA" id="ARBA00022801"/>
    </source>
</evidence>
<dbReference type="Gene3D" id="3.40.50.450">
    <property type="match status" value="1"/>
</dbReference>
<dbReference type="RefSeq" id="XP_014670071.1">
    <property type="nucleotide sequence ID" value="XM_014814585.1"/>
</dbReference>
<dbReference type="GeneID" id="106811061"/>
<dbReference type="HAMAP" id="MF_03036">
    <property type="entry name" value="Nuc_phosphate_hydrolase"/>
    <property type="match status" value="1"/>
</dbReference>
<dbReference type="PANTHER" id="PTHR15364">
    <property type="entry name" value="2'-DEOXYNUCLEOSIDE 5'-PHOSPHATE N-HYDROLASE 1"/>
    <property type="match status" value="1"/>
</dbReference>
<comment type="catalytic activity">
    <reaction evidence="6">
        <text>a pyrimidine 2'-deoxyribonucleoside 5'-phosphate + H2O = a pyrimidine nucleobase + 2-deoxy-D-ribose 5-phosphate</text>
        <dbReference type="Rhea" id="RHEA:57852"/>
        <dbReference type="ChEBI" id="CHEBI:15377"/>
        <dbReference type="ChEBI" id="CHEBI:26432"/>
        <dbReference type="ChEBI" id="CHEBI:62877"/>
        <dbReference type="ChEBI" id="CHEBI:142209"/>
    </reaction>
</comment>
<reference evidence="9 10" key="1">
    <citation type="submission" date="2025-05" db="UniProtKB">
        <authorList>
            <consortium name="RefSeq"/>
        </authorList>
    </citation>
    <scope>IDENTIFICATION</scope>
</reference>
<evidence type="ECO:0000256" key="5">
    <source>
        <dbReference type="ARBA" id="ARBA00047460"/>
    </source>
</evidence>
<keyword evidence="6" id="KW-0963">Cytoplasm</keyword>
<dbReference type="SUPFAM" id="SSF52309">
    <property type="entry name" value="N-(deoxy)ribosyltransferase-like"/>
    <property type="match status" value="1"/>
</dbReference>
<dbReference type="InterPro" id="IPR051239">
    <property type="entry name" value="2'-dNMP_N-hydrolase"/>
</dbReference>
<evidence type="ECO:0000313" key="8">
    <source>
        <dbReference type="Proteomes" id="UP000695022"/>
    </source>
</evidence>
<feature type="binding site" description="in other chain" evidence="6">
    <location>
        <position position="19"/>
    </location>
    <ligand>
        <name>substrate</name>
        <note>ligand shared between homodimeric partners</note>
    </ligand>
</feature>
<proteinExistence type="inferred from homology"/>
<accession>A0ABM1ED00</accession>
<evidence type="ECO:0000256" key="1">
    <source>
        <dbReference type="ARBA" id="ARBA00011407"/>
    </source>
</evidence>
<feature type="region of interest" description="Disordered" evidence="7">
    <location>
        <begin position="139"/>
        <end position="178"/>
    </location>
</feature>
<keyword evidence="8" id="KW-1185">Reference proteome</keyword>
<dbReference type="InterPro" id="IPR028607">
    <property type="entry name" value="DNPH1"/>
</dbReference>
<keyword evidence="3 6" id="KW-0546">Nucleotide metabolism</keyword>
<evidence type="ECO:0000256" key="7">
    <source>
        <dbReference type="SAM" id="MobiDB-lite"/>
    </source>
</evidence>
<dbReference type="EC" id="3.2.2.-" evidence="6"/>
<name>A0ABM1ED00_PRICU</name>
<feature type="binding site" description="in other chain" evidence="6">
    <location>
        <position position="83"/>
    </location>
    <ligand>
        <name>substrate</name>
        <note>ligand shared between homodimeric partners</note>
    </ligand>
</feature>
<evidence type="ECO:0000256" key="6">
    <source>
        <dbReference type="HAMAP-Rule" id="MF_03036"/>
    </source>
</evidence>
<dbReference type="Proteomes" id="UP000695022">
    <property type="component" value="Unplaced"/>
</dbReference>
<comment type="similarity">
    <text evidence="6">Belongs to the 2'-deoxynucleoside 5'-phosphate N-hydrolase 1 family.</text>
</comment>
<sequence>MDIYFSGSIRGGRQDVEVYQRVIKLLQQYGAVLTENNFKAGGGGDDEKDLDDREIHDRCMAWLEQAEVVVAEVTQPSLGVGYEIAQAVGMDKRILCLFRESTGKKLSAMIRGCDNEDTIIVKDYKEADLPAILQEFFTSVQAEAEGDDGDEGEEDIEGEEVDEEEGAGEEEEDEDDGE</sequence>
<protein>
    <recommendedName>
        <fullName evidence="6">Putative 2'-deoxynucleoside 5'-phosphate N-hydrolase 1</fullName>
        <ecNumber evidence="6">3.2.2.-</ecNumber>
    </recommendedName>
</protein>
<dbReference type="RefSeq" id="XP_014670069.1">
    <property type="nucleotide sequence ID" value="XM_014814583.1"/>
</dbReference>
<comment type="function">
    <text evidence="6">Catalyzes the cleavage of the N-glycosidic bond of deoxyribonucleoside 5'-monophosphates to yield deoxyribose 5-phosphate and a purine or pyrimidine base.</text>
</comment>
<keyword evidence="6" id="KW-0539">Nucleus</keyword>
<feature type="binding site" description="in other chain" evidence="6">
    <location>
        <begin position="4"/>
        <end position="10"/>
    </location>
    <ligand>
        <name>substrate</name>
        <note>ligand shared between homodimeric partners</note>
    </ligand>
</feature>
<comment type="catalytic activity">
    <reaction evidence="5">
        <text>5-hydroxymethyl-dUMP + H2O = 5-hydroxymethyluracil + 2-deoxy-D-ribose 5-phosphate</text>
        <dbReference type="Rhea" id="RHEA:77099"/>
        <dbReference type="ChEBI" id="CHEBI:15377"/>
        <dbReference type="ChEBI" id="CHEBI:16964"/>
        <dbReference type="ChEBI" id="CHEBI:62877"/>
        <dbReference type="ChEBI" id="CHEBI:90409"/>
    </reaction>
    <physiologicalReaction direction="left-to-right" evidence="5">
        <dbReference type="Rhea" id="RHEA:77100"/>
    </physiologicalReaction>
</comment>
<evidence type="ECO:0000313" key="10">
    <source>
        <dbReference type="RefSeq" id="XP_014670071.1"/>
    </source>
</evidence>
<dbReference type="PANTHER" id="PTHR15364:SF0">
    <property type="entry name" value="2'-DEOXYNUCLEOSIDE 5'-PHOSPHATE N-HYDROLASE 1"/>
    <property type="match status" value="1"/>
</dbReference>